<evidence type="ECO:0000313" key="3">
    <source>
        <dbReference type="Proteomes" id="UP001409585"/>
    </source>
</evidence>
<keyword evidence="3" id="KW-1185">Reference proteome</keyword>
<dbReference type="Pfam" id="PF19328">
    <property type="entry name" value="DAP_DH_C"/>
    <property type="match status" value="1"/>
</dbReference>
<sequence>MELVGLKVYSENKEGKDAGLLCGLKEIGVPATNNLEDIIAAQPDCALYMPEGFNVDELCHLLAAGINVITTRNEFFYGPAMDVSLREKIQSACLSGGTTIHATGSSPGFITEALPAVLTSLSRKLQCVTIDEYADIPLSTTPDMITQVMGFGQPIPDQFNQQMLEHSAGGFSQSLSALASALGLEITGIESKGEFGAAQSDVSLPGGAIIRKGTVAAMRITVAAMVQQQAKLIFRANWFCSTNTVPDFEVRNNGWRVQVDGDTPLNVTIDFPSSDQPLKDQMSGLTAHRAVNSIAAVCAAEPGIKSCHELGPVLAQFANSNAAVCG</sequence>
<name>A0AAV3U901_9ALTE</name>
<dbReference type="EMBL" id="BAABLX010000072">
    <property type="protein sequence ID" value="GAA4956273.1"/>
    <property type="molecule type" value="Genomic_DNA"/>
</dbReference>
<organism evidence="2 3">
    <name type="scientific">Halioxenophilus aromaticivorans</name>
    <dbReference type="NCBI Taxonomy" id="1306992"/>
    <lineage>
        <taxon>Bacteria</taxon>
        <taxon>Pseudomonadati</taxon>
        <taxon>Pseudomonadota</taxon>
        <taxon>Gammaproteobacteria</taxon>
        <taxon>Alteromonadales</taxon>
        <taxon>Alteromonadaceae</taxon>
        <taxon>Halioxenophilus</taxon>
    </lineage>
</organism>
<gene>
    <name evidence="2" type="ORF">GCM10025791_40650</name>
</gene>
<feature type="domain" description="2,4-diaminopentanoate dehydrogenase C-terminal" evidence="1">
    <location>
        <begin position="113"/>
        <end position="311"/>
    </location>
</feature>
<accession>A0AAV3U901</accession>
<reference evidence="3" key="1">
    <citation type="journal article" date="2019" name="Int. J. Syst. Evol. Microbiol.">
        <title>The Global Catalogue of Microorganisms (GCM) 10K type strain sequencing project: providing services to taxonomists for standard genome sequencing and annotation.</title>
        <authorList>
            <consortium name="The Broad Institute Genomics Platform"/>
            <consortium name="The Broad Institute Genome Sequencing Center for Infectious Disease"/>
            <person name="Wu L."/>
            <person name="Ma J."/>
        </authorList>
    </citation>
    <scope>NUCLEOTIDE SEQUENCE [LARGE SCALE GENOMIC DNA]</scope>
    <source>
        <strain evidence="3">JCM 19134</strain>
    </source>
</reference>
<proteinExistence type="predicted"/>
<evidence type="ECO:0000259" key="1">
    <source>
        <dbReference type="Pfam" id="PF19328"/>
    </source>
</evidence>
<dbReference type="Proteomes" id="UP001409585">
    <property type="component" value="Unassembled WGS sequence"/>
</dbReference>
<evidence type="ECO:0000313" key="2">
    <source>
        <dbReference type="EMBL" id="GAA4956273.1"/>
    </source>
</evidence>
<dbReference type="InterPro" id="IPR045760">
    <property type="entry name" value="DAP_DH_C"/>
</dbReference>
<comment type="caution">
    <text evidence="2">The sequence shown here is derived from an EMBL/GenBank/DDBJ whole genome shotgun (WGS) entry which is preliminary data.</text>
</comment>
<dbReference type="AlphaFoldDB" id="A0AAV3U901"/>
<protein>
    <submittedName>
        <fullName evidence="2">Dihydrodipicolinate reductase</fullName>
    </submittedName>
</protein>